<keyword evidence="1" id="KW-0732">Signal</keyword>
<dbReference type="SUPFAM" id="SSF48208">
    <property type="entry name" value="Six-hairpin glycosidases"/>
    <property type="match status" value="1"/>
</dbReference>
<sequence>MAFDMFFIILLCITALTAAQCPDYTSYSSTPHGPFSGGIHNLSYQRPDPNCRTYYSAYTEAAIIRLKSVIIDPDLSRLFENSFPNTLDTTVKWTGHAANNSAEELAFVITGDIDAMWLRDSANQLQSYLPLLNTTATALSSLYRGVINLQSRYLLISPYCNAFQPPIESGLQPNQNGASDTVPPHYDPAIVFECKYELDSLAAFLELSTNYYTATGDLSFFANFQWLDAVRAVLNTATSMAIPTYAPNGSVNKLPYTFTRSTPDGLSTLNNRGTGNPVQSGTTLLRSSFRPSDDATIFQFLIPSNMIFARTLSTASLIASALNATALANEMTSLSSTLTTAITTHGIISDPTHGTIYAYEVDGYGSRNMMDDANIPSLLSAPFFRYLSANDTVYQNTRNVLLSADNPYFMRGPIISANGGPHDTPGYAWPMASIVRILTSSSTSSGDDDNDEIYTTLKELVASTNGLGLLHESINTFNAADYTRPWFAWVNGLFGQMILDLEKRKPEVLARSFG</sequence>
<dbReference type="InterPro" id="IPR012341">
    <property type="entry name" value="6hp_glycosidase-like_sf"/>
</dbReference>
<dbReference type="SMART" id="SM01149">
    <property type="entry name" value="DUF1237"/>
    <property type="match status" value="1"/>
</dbReference>
<feature type="chain" id="PRO_5045517732" description="Glycoside hydrolase family 125 protein" evidence="1">
    <location>
        <begin position="20"/>
        <end position="514"/>
    </location>
</feature>
<comment type="caution">
    <text evidence="2">The sequence shown here is derived from an EMBL/GenBank/DDBJ whole genome shotgun (WGS) entry which is preliminary data.</text>
</comment>
<evidence type="ECO:0000313" key="2">
    <source>
        <dbReference type="EMBL" id="KAL2038939.1"/>
    </source>
</evidence>
<dbReference type="InterPro" id="IPR008313">
    <property type="entry name" value="GH125"/>
</dbReference>
<proteinExistence type="predicted"/>
<dbReference type="Proteomes" id="UP001590950">
    <property type="component" value="Unassembled WGS sequence"/>
</dbReference>
<dbReference type="EMBL" id="JBEFKJ010000028">
    <property type="protein sequence ID" value="KAL2038939.1"/>
    <property type="molecule type" value="Genomic_DNA"/>
</dbReference>
<reference evidence="2 3" key="1">
    <citation type="submission" date="2024-09" db="EMBL/GenBank/DDBJ databases">
        <title>Rethinking Asexuality: The Enigmatic Case of Functional Sexual Genes in Lepraria (Stereocaulaceae).</title>
        <authorList>
            <person name="Doellman M."/>
            <person name="Sun Y."/>
            <person name="Barcenas-Pena A."/>
            <person name="Lumbsch H.T."/>
            <person name="Grewe F."/>
        </authorList>
    </citation>
    <scope>NUCLEOTIDE SEQUENCE [LARGE SCALE GENOMIC DNA]</scope>
    <source>
        <strain evidence="2 3">Mercado 3170</strain>
    </source>
</reference>
<evidence type="ECO:0000313" key="3">
    <source>
        <dbReference type="Proteomes" id="UP001590950"/>
    </source>
</evidence>
<protein>
    <recommendedName>
        <fullName evidence="4">Glycoside hydrolase family 125 protein</fullName>
    </recommendedName>
</protein>
<name>A0ABR3ZZ22_9LECA</name>
<dbReference type="PANTHER" id="PTHR31047">
    <property type="entry name" value="MEIOTICALLY UP-REGULATED GENE 157 PROTEIN"/>
    <property type="match status" value="1"/>
</dbReference>
<dbReference type="Gene3D" id="1.50.10.10">
    <property type="match status" value="1"/>
</dbReference>
<evidence type="ECO:0000256" key="1">
    <source>
        <dbReference type="SAM" id="SignalP"/>
    </source>
</evidence>
<evidence type="ECO:0008006" key="4">
    <source>
        <dbReference type="Google" id="ProtNLM"/>
    </source>
</evidence>
<dbReference type="PANTHER" id="PTHR31047:SF1">
    <property type="entry name" value="DUF1237 DOMAIN-CONTAINING PROTEIN"/>
    <property type="match status" value="1"/>
</dbReference>
<dbReference type="PIRSF" id="PIRSF028846">
    <property type="entry name" value="UCP028846"/>
    <property type="match status" value="1"/>
</dbReference>
<keyword evidence="3" id="KW-1185">Reference proteome</keyword>
<dbReference type="InterPro" id="IPR008928">
    <property type="entry name" value="6-hairpin_glycosidase_sf"/>
</dbReference>
<gene>
    <name evidence="2" type="ORF">N7G274_008279</name>
</gene>
<organism evidence="2 3">
    <name type="scientific">Stereocaulon virgatum</name>
    <dbReference type="NCBI Taxonomy" id="373712"/>
    <lineage>
        <taxon>Eukaryota</taxon>
        <taxon>Fungi</taxon>
        <taxon>Dikarya</taxon>
        <taxon>Ascomycota</taxon>
        <taxon>Pezizomycotina</taxon>
        <taxon>Lecanoromycetes</taxon>
        <taxon>OSLEUM clade</taxon>
        <taxon>Lecanoromycetidae</taxon>
        <taxon>Lecanorales</taxon>
        <taxon>Lecanorineae</taxon>
        <taxon>Stereocaulaceae</taxon>
        <taxon>Stereocaulon</taxon>
    </lineage>
</organism>
<accession>A0ABR3ZZ22</accession>
<dbReference type="Pfam" id="PF06824">
    <property type="entry name" value="Glyco_hydro_125"/>
    <property type="match status" value="1"/>
</dbReference>
<feature type="signal peptide" evidence="1">
    <location>
        <begin position="1"/>
        <end position="19"/>
    </location>
</feature>